<sequence>MSVRDLVSWGRRSQAPAVSSQSTDHPFMSFQRDMNRLFDDMFRSFDLAAPSDVFTPAFTGNWPRLEVTDGDKALQVTAELPGLEEKDVELLLEDGVLTIRGEKQAEKQDDAKQFSERFYGRFERRLRLGYDIDEENVKASFKNGVLTIDLPKDQSAGSRVKRIALNQ</sequence>
<dbReference type="PANTHER" id="PTHR46733:SF4">
    <property type="entry name" value="HEAT SHOCK PROTEIN 21, CHLOROPLASTIC"/>
    <property type="match status" value="1"/>
</dbReference>
<evidence type="ECO:0000259" key="5">
    <source>
        <dbReference type="PROSITE" id="PS01031"/>
    </source>
</evidence>
<dbReference type="PROSITE" id="PS01031">
    <property type="entry name" value="SHSP"/>
    <property type="match status" value="1"/>
</dbReference>
<dbReference type="SUPFAM" id="SSF49764">
    <property type="entry name" value="HSP20-like chaperones"/>
    <property type="match status" value="1"/>
</dbReference>
<comment type="similarity">
    <text evidence="2 3">Belongs to the small heat shock protein (HSP20) family.</text>
</comment>
<evidence type="ECO:0000313" key="6">
    <source>
        <dbReference type="EMBL" id="TCU95283.1"/>
    </source>
</evidence>
<dbReference type="CDD" id="cd06464">
    <property type="entry name" value="ACD_sHsps-like"/>
    <property type="match status" value="1"/>
</dbReference>
<dbReference type="EMBL" id="SMBX01000008">
    <property type="protein sequence ID" value="TCU95283.1"/>
    <property type="molecule type" value="Genomic_DNA"/>
</dbReference>
<accession>A0A4R3UWX0</accession>
<dbReference type="PANTHER" id="PTHR46733">
    <property type="entry name" value="26.5 KDA HEAT SHOCK PROTEIN, MITOCHONDRIAL"/>
    <property type="match status" value="1"/>
</dbReference>
<dbReference type="InterPro" id="IPR002068">
    <property type="entry name" value="A-crystallin/Hsp20_dom"/>
</dbReference>
<feature type="region of interest" description="Disordered" evidence="4">
    <location>
        <begin position="1"/>
        <end position="25"/>
    </location>
</feature>
<name>A0A4R3UWX0_9BURK</name>
<dbReference type="Pfam" id="PF00011">
    <property type="entry name" value="HSP20"/>
    <property type="match status" value="1"/>
</dbReference>
<proteinExistence type="inferred from homology"/>
<dbReference type="InterPro" id="IPR008978">
    <property type="entry name" value="HSP20-like_chaperone"/>
</dbReference>
<organism evidence="6 7">
    <name type="scientific">Paracandidimonas soli</name>
    <dbReference type="NCBI Taxonomy" id="1917182"/>
    <lineage>
        <taxon>Bacteria</taxon>
        <taxon>Pseudomonadati</taxon>
        <taxon>Pseudomonadota</taxon>
        <taxon>Betaproteobacteria</taxon>
        <taxon>Burkholderiales</taxon>
        <taxon>Alcaligenaceae</taxon>
        <taxon>Paracandidimonas</taxon>
    </lineage>
</organism>
<comment type="caution">
    <text evidence="6">The sequence shown here is derived from an EMBL/GenBank/DDBJ whole genome shotgun (WGS) entry which is preliminary data.</text>
</comment>
<evidence type="ECO:0000256" key="4">
    <source>
        <dbReference type="SAM" id="MobiDB-lite"/>
    </source>
</evidence>
<gene>
    <name evidence="6" type="ORF">EV686_108126</name>
</gene>
<evidence type="ECO:0000256" key="2">
    <source>
        <dbReference type="PROSITE-ProRule" id="PRU00285"/>
    </source>
</evidence>
<dbReference type="Proteomes" id="UP000294692">
    <property type="component" value="Unassembled WGS sequence"/>
</dbReference>
<keyword evidence="1" id="KW-0346">Stress response</keyword>
<reference evidence="6 7" key="1">
    <citation type="submission" date="2019-03" db="EMBL/GenBank/DDBJ databases">
        <title>Genomic Encyclopedia of Type Strains, Phase IV (KMG-IV): sequencing the most valuable type-strain genomes for metagenomic binning, comparative biology and taxonomic classification.</title>
        <authorList>
            <person name="Goeker M."/>
        </authorList>
    </citation>
    <scope>NUCLEOTIDE SEQUENCE [LARGE SCALE GENOMIC DNA]</scope>
    <source>
        <strain evidence="6 7">DSM 100048</strain>
    </source>
</reference>
<evidence type="ECO:0000256" key="3">
    <source>
        <dbReference type="RuleBase" id="RU003616"/>
    </source>
</evidence>
<dbReference type="OrthoDB" id="9808910at2"/>
<keyword evidence="7" id="KW-1185">Reference proteome</keyword>
<dbReference type="GO" id="GO:0009408">
    <property type="term" value="P:response to heat"/>
    <property type="evidence" value="ECO:0007669"/>
    <property type="project" value="InterPro"/>
</dbReference>
<evidence type="ECO:0000313" key="7">
    <source>
        <dbReference type="Proteomes" id="UP000294692"/>
    </source>
</evidence>
<dbReference type="AlphaFoldDB" id="A0A4R3UWX0"/>
<dbReference type="InterPro" id="IPR044587">
    <property type="entry name" value="HSP21-like"/>
</dbReference>
<feature type="domain" description="SHSP" evidence="5">
    <location>
        <begin position="56"/>
        <end position="167"/>
    </location>
</feature>
<protein>
    <submittedName>
        <fullName evidence="6">HSP20 family protein</fullName>
    </submittedName>
</protein>
<evidence type="ECO:0000256" key="1">
    <source>
        <dbReference type="ARBA" id="ARBA00023016"/>
    </source>
</evidence>
<dbReference type="Gene3D" id="2.60.40.790">
    <property type="match status" value="1"/>
</dbReference>